<feature type="non-terminal residue" evidence="8">
    <location>
        <position position="1"/>
    </location>
</feature>
<name>A0AAV2RQ54_MEGNR</name>
<dbReference type="AlphaFoldDB" id="A0AAV2RQ54"/>
<feature type="transmembrane region" description="Helical" evidence="7">
    <location>
        <begin position="73"/>
        <end position="94"/>
    </location>
</feature>
<dbReference type="Pfam" id="PF01758">
    <property type="entry name" value="SBF"/>
    <property type="match status" value="1"/>
</dbReference>
<dbReference type="Gene3D" id="1.20.1530.20">
    <property type="match status" value="1"/>
</dbReference>
<evidence type="ECO:0008006" key="10">
    <source>
        <dbReference type="Google" id="ProtNLM"/>
    </source>
</evidence>
<evidence type="ECO:0000256" key="2">
    <source>
        <dbReference type="ARBA" id="ARBA00006528"/>
    </source>
</evidence>
<evidence type="ECO:0000313" key="8">
    <source>
        <dbReference type="EMBL" id="CAL4128892.1"/>
    </source>
</evidence>
<dbReference type="GO" id="GO:0016020">
    <property type="term" value="C:membrane"/>
    <property type="evidence" value="ECO:0007669"/>
    <property type="project" value="UniProtKB-SubCell"/>
</dbReference>
<dbReference type="EMBL" id="CAXKWB010025862">
    <property type="protein sequence ID" value="CAL4128892.1"/>
    <property type="molecule type" value="Genomic_DNA"/>
</dbReference>
<keyword evidence="5 7" id="KW-1133">Transmembrane helix</keyword>
<sequence>ENPWRDSLAQFNKILIASSMVILMITMGLDLNWKKVLESLRKPVGCLIAIFCQFIMLPALTFTLIMIFPIDPYSALGILILSCCPGGGNSNFITYKINGDLALSIVMTSVSILLALVMMPLNIWLYSRHLLTADFESLVVPYKSILISLVT</sequence>
<evidence type="ECO:0000256" key="3">
    <source>
        <dbReference type="ARBA" id="ARBA00022692"/>
    </source>
</evidence>
<gene>
    <name evidence="8" type="ORF">MNOR_LOCUS26215</name>
</gene>
<comment type="similarity">
    <text evidence="2">Belongs to the bile acid:sodium symporter (BASS) (TC 2.A.28) family.</text>
</comment>
<evidence type="ECO:0000256" key="4">
    <source>
        <dbReference type="ARBA" id="ARBA00022847"/>
    </source>
</evidence>
<dbReference type="Proteomes" id="UP001497623">
    <property type="component" value="Unassembled WGS sequence"/>
</dbReference>
<dbReference type="PANTHER" id="PTHR10361">
    <property type="entry name" value="SODIUM-BILE ACID COTRANSPORTER"/>
    <property type="match status" value="1"/>
</dbReference>
<evidence type="ECO:0000256" key="1">
    <source>
        <dbReference type="ARBA" id="ARBA00004141"/>
    </source>
</evidence>
<dbReference type="GO" id="GO:0015293">
    <property type="term" value="F:symporter activity"/>
    <property type="evidence" value="ECO:0007669"/>
    <property type="project" value="UniProtKB-KW"/>
</dbReference>
<keyword evidence="6 7" id="KW-0472">Membrane</keyword>
<evidence type="ECO:0000313" key="9">
    <source>
        <dbReference type="Proteomes" id="UP001497623"/>
    </source>
</evidence>
<dbReference type="InterPro" id="IPR004710">
    <property type="entry name" value="Bilac:Na_transpt"/>
</dbReference>
<dbReference type="InterPro" id="IPR002657">
    <property type="entry name" value="BilAc:Na_symport/Acr3"/>
</dbReference>
<keyword evidence="4" id="KW-0813">Transport</keyword>
<organism evidence="8 9">
    <name type="scientific">Meganyctiphanes norvegica</name>
    <name type="common">Northern krill</name>
    <name type="synonym">Thysanopoda norvegica</name>
    <dbReference type="NCBI Taxonomy" id="48144"/>
    <lineage>
        <taxon>Eukaryota</taxon>
        <taxon>Metazoa</taxon>
        <taxon>Ecdysozoa</taxon>
        <taxon>Arthropoda</taxon>
        <taxon>Crustacea</taxon>
        <taxon>Multicrustacea</taxon>
        <taxon>Malacostraca</taxon>
        <taxon>Eumalacostraca</taxon>
        <taxon>Eucarida</taxon>
        <taxon>Euphausiacea</taxon>
        <taxon>Euphausiidae</taxon>
        <taxon>Meganyctiphanes</taxon>
    </lineage>
</organism>
<feature type="transmembrane region" description="Helical" evidence="7">
    <location>
        <begin position="101"/>
        <end position="125"/>
    </location>
</feature>
<feature type="non-terminal residue" evidence="8">
    <location>
        <position position="151"/>
    </location>
</feature>
<comment type="caution">
    <text evidence="8">The sequence shown here is derived from an EMBL/GenBank/DDBJ whole genome shotgun (WGS) entry which is preliminary data.</text>
</comment>
<feature type="transmembrane region" description="Helical" evidence="7">
    <location>
        <begin position="45"/>
        <end position="67"/>
    </location>
</feature>
<keyword evidence="9" id="KW-1185">Reference proteome</keyword>
<keyword evidence="3 7" id="KW-0812">Transmembrane</keyword>
<proteinExistence type="inferred from homology"/>
<accession>A0AAV2RQ54</accession>
<evidence type="ECO:0000256" key="5">
    <source>
        <dbReference type="ARBA" id="ARBA00022989"/>
    </source>
</evidence>
<protein>
    <recommendedName>
        <fullName evidence="10">Solute carrier family 10 member 1</fullName>
    </recommendedName>
</protein>
<feature type="transmembrane region" description="Helical" evidence="7">
    <location>
        <begin position="14"/>
        <end position="33"/>
    </location>
</feature>
<dbReference type="InterPro" id="IPR038770">
    <property type="entry name" value="Na+/solute_symporter_sf"/>
</dbReference>
<reference evidence="8 9" key="1">
    <citation type="submission" date="2024-05" db="EMBL/GenBank/DDBJ databases">
        <authorList>
            <person name="Wallberg A."/>
        </authorList>
    </citation>
    <scope>NUCLEOTIDE SEQUENCE [LARGE SCALE GENOMIC DNA]</scope>
</reference>
<comment type="subcellular location">
    <subcellularLocation>
        <location evidence="1">Membrane</location>
        <topology evidence="1">Multi-pass membrane protein</topology>
    </subcellularLocation>
</comment>
<evidence type="ECO:0000256" key="6">
    <source>
        <dbReference type="ARBA" id="ARBA00023136"/>
    </source>
</evidence>
<dbReference type="PANTHER" id="PTHR10361:SF28">
    <property type="entry name" value="P3 PROTEIN-RELATED"/>
    <property type="match status" value="1"/>
</dbReference>
<evidence type="ECO:0000256" key="7">
    <source>
        <dbReference type="SAM" id="Phobius"/>
    </source>
</evidence>
<keyword evidence="4" id="KW-0769">Symport</keyword>